<keyword evidence="3 6" id="KW-0808">Transferase</keyword>
<evidence type="ECO:0000256" key="4">
    <source>
        <dbReference type="ARBA" id="ARBA00023315"/>
    </source>
</evidence>
<organism evidence="8 9">
    <name type="scientific">Biomphalaria pfeifferi</name>
    <name type="common">Bloodfluke planorb</name>
    <name type="synonym">Freshwater snail</name>
    <dbReference type="NCBI Taxonomy" id="112525"/>
    <lineage>
        <taxon>Eukaryota</taxon>
        <taxon>Metazoa</taxon>
        <taxon>Spiralia</taxon>
        <taxon>Lophotrochozoa</taxon>
        <taxon>Mollusca</taxon>
        <taxon>Gastropoda</taxon>
        <taxon>Heterobranchia</taxon>
        <taxon>Euthyneura</taxon>
        <taxon>Panpulmonata</taxon>
        <taxon>Hygrophila</taxon>
        <taxon>Lymnaeoidea</taxon>
        <taxon>Planorbidae</taxon>
        <taxon>Biomphalaria</taxon>
    </lineage>
</organism>
<dbReference type="GO" id="GO:0006048">
    <property type="term" value="P:UDP-N-acetylglucosamine biosynthetic process"/>
    <property type="evidence" value="ECO:0007669"/>
    <property type="project" value="UniProtKB-UniRule"/>
</dbReference>
<keyword evidence="9" id="KW-1185">Reference proteome</keyword>
<dbReference type="AlphaFoldDB" id="A0AAD8AVN3"/>
<dbReference type="Proteomes" id="UP001233172">
    <property type="component" value="Unassembled WGS sequence"/>
</dbReference>
<comment type="caution">
    <text evidence="8">The sequence shown here is derived from an EMBL/GenBank/DDBJ whole genome shotgun (WGS) entry which is preliminary data.</text>
</comment>
<protein>
    <recommendedName>
        <fullName evidence="6">Glucosamine 6-phosphate N-acetyltransferase</fullName>
        <ecNumber evidence="6">2.3.1.4</ecNumber>
    </recommendedName>
</protein>
<dbReference type="PROSITE" id="PS51186">
    <property type="entry name" value="GNAT"/>
    <property type="match status" value="1"/>
</dbReference>
<comment type="pathway">
    <text evidence="1 6">Nucleotide-sugar biosynthesis; UDP-N-acetyl-alpha-D-glucosamine biosynthesis; N-acetyl-alpha-D-glucosamine 1-phosphate from alpha-D-glucosamine 6-phosphate (route I): step 1/2.</text>
</comment>
<evidence type="ECO:0000259" key="7">
    <source>
        <dbReference type="PROSITE" id="PS51186"/>
    </source>
</evidence>
<proteinExistence type="inferred from homology"/>
<dbReference type="InterPro" id="IPR039143">
    <property type="entry name" value="GNPNAT1-like"/>
</dbReference>
<gene>
    <name evidence="8" type="ORF">Bpfe_027256</name>
</gene>
<keyword evidence="4 6" id="KW-0012">Acyltransferase</keyword>
<dbReference type="InterPro" id="IPR016181">
    <property type="entry name" value="Acyl_CoA_acyltransferase"/>
</dbReference>
<name>A0AAD8AVN3_BIOPF</name>
<evidence type="ECO:0000256" key="2">
    <source>
        <dbReference type="ARBA" id="ARBA00006048"/>
    </source>
</evidence>
<reference evidence="8" key="2">
    <citation type="submission" date="2023-04" db="EMBL/GenBank/DDBJ databases">
        <authorList>
            <person name="Bu L."/>
            <person name="Lu L."/>
            <person name="Laidemitt M.R."/>
            <person name="Zhang S.M."/>
            <person name="Mutuku M."/>
            <person name="Mkoji G."/>
            <person name="Steinauer M."/>
            <person name="Loker E.S."/>
        </authorList>
    </citation>
    <scope>NUCLEOTIDE SEQUENCE</scope>
    <source>
        <strain evidence="8">KasaAsao</strain>
        <tissue evidence="8">Whole Snail</tissue>
    </source>
</reference>
<dbReference type="PANTHER" id="PTHR13355:SF11">
    <property type="entry name" value="GLUCOSAMINE 6-PHOSPHATE N-ACETYLTRANSFERASE"/>
    <property type="match status" value="1"/>
</dbReference>
<dbReference type="PANTHER" id="PTHR13355">
    <property type="entry name" value="GLUCOSAMINE 6-PHOSPHATE N-ACETYLTRANSFERASE"/>
    <property type="match status" value="1"/>
</dbReference>
<dbReference type="InterPro" id="IPR000182">
    <property type="entry name" value="GNAT_dom"/>
</dbReference>
<dbReference type="CDD" id="cd04301">
    <property type="entry name" value="NAT_SF"/>
    <property type="match status" value="1"/>
</dbReference>
<feature type="domain" description="N-acetyltransferase" evidence="7">
    <location>
        <begin position="50"/>
        <end position="197"/>
    </location>
</feature>
<accession>A0AAD8AVN3</accession>
<dbReference type="Gene3D" id="3.40.630.30">
    <property type="match status" value="1"/>
</dbReference>
<evidence type="ECO:0000256" key="3">
    <source>
        <dbReference type="ARBA" id="ARBA00022679"/>
    </source>
</evidence>
<comment type="similarity">
    <text evidence="2 6">Belongs to the acetyltransferase family. GNA1 subfamily.</text>
</comment>
<evidence type="ECO:0000313" key="8">
    <source>
        <dbReference type="EMBL" id="KAK0043261.1"/>
    </source>
</evidence>
<evidence type="ECO:0000313" key="9">
    <source>
        <dbReference type="Proteomes" id="UP001233172"/>
    </source>
</evidence>
<dbReference type="Pfam" id="PF00583">
    <property type="entry name" value="Acetyltransf_1"/>
    <property type="match status" value="1"/>
</dbReference>
<evidence type="ECO:0000256" key="5">
    <source>
        <dbReference type="ARBA" id="ARBA00048964"/>
    </source>
</evidence>
<dbReference type="EC" id="2.3.1.4" evidence="6"/>
<comment type="catalytic activity">
    <reaction evidence="5 6">
        <text>D-glucosamine 6-phosphate + acetyl-CoA = N-acetyl-D-glucosamine 6-phosphate + CoA + H(+)</text>
        <dbReference type="Rhea" id="RHEA:10292"/>
        <dbReference type="ChEBI" id="CHEBI:15378"/>
        <dbReference type="ChEBI" id="CHEBI:57287"/>
        <dbReference type="ChEBI" id="CHEBI:57288"/>
        <dbReference type="ChEBI" id="CHEBI:57513"/>
        <dbReference type="ChEBI" id="CHEBI:58725"/>
        <dbReference type="EC" id="2.3.1.4"/>
    </reaction>
</comment>
<reference evidence="8" key="1">
    <citation type="journal article" date="2023" name="PLoS Negl. Trop. Dis.">
        <title>A genome sequence for Biomphalaria pfeifferi, the major vector snail for the human-infecting parasite Schistosoma mansoni.</title>
        <authorList>
            <person name="Bu L."/>
            <person name="Lu L."/>
            <person name="Laidemitt M.R."/>
            <person name="Zhang S.M."/>
            <person name="Mutuku M."/>
            <person name="Mkoji G."/>
            <person name="Steinauer M."/>
            <person name="Loker E.S."/>
        </authorList>
    </citation>
    <scope>NUCLEOTIDE SEQUENCE</scope>
    <source>
        <strain evidence="8">KasaAsao</strain>
    </source>
</reference>
<dbReference type="EMBL" id="JASAOG010000220">
    <property type="protein sequence ID" value="KAK0043261.1"/>
    <property type="molecule type" value="Genomic_DNA"/>
</dbReference>
<dbReference type="FunFam" id="3.40.630.30:FF:000043">
    <property type="entry name" value="Glucosamine 6-phosphate N-acetyltransferase"/>
    <property type="match status" value="1"/>
</dbReference>
<dbReference type="GO" id="GO:0004343">
    <property type="term" value="F:glucosamine 6-phosphate N-acetyltransferase activity"/>
    <property type="evidence" value="ECO:0007669"/>
    <property type="project" value="UniProtKB-UniRule"/>
</dbReference>
<evidence type="ECO:0000256" key="1">
    <source>
        <dbReference type="ARBA" id="ARBA00004832"/>
    </source>
</evidence>
<sequence length="197" mass="22653">MSCIQDTECRENGNKEEYLFSPEVLTNLDSRDFRGDYKNGISPLKPGPDLCARPLSSGDYDKGYLDLLTELTIVGDISRDTFLNQFYKMKAYGDNYYIIVIEDLSKNRIIGTATLVIEKKFIHHVSSRARVEDVVVSGEYRGLQLGKVLLDILVCLSKKMGSYKVSLECKDHNVKFYEQFGFEKAPEQNFMHIRYFD</sequence>
<evidence type="ECO:0000256" key="6">
    <source>
        <dbReference type="RuleBase" id="RU365086"/>
    </source>
</evidence>
<dbReference type="SUPFAM" id="SSF55729">
    <property type="entry name" value="Acyl-CoA N-acyltransferases (Nat)"/>
    <property type="match status" value="1"/>
</dbReference>